<dbReference type="EMBL" id="JAVRRL010000050">
    <property type="protein sequence ID" value="KAK5110337.1"/>
    <property type="molecule type" value="Genomic_DNA"/>
</dbReference>
<feature type="domain" description="DUF7580" evidence="7">
    <location>
        <begin position="202"/>
        <end position="493"/>
    </location>
</feature>
<dbReference type="Pfam" id="PF00082">
    <property type="entry name" value="Peptidase_S8"/>
    <property type="match status" value="1"/>
</dbReference>
<comment type="caution">
    <text evidence="8">The sequence shown here is derived from an EMBL/GenBank/DDBJ whole genome shotgun (WGS) entry which is preliminary data.</text>
</comment>
<evidence type="ECO:0000313" key="8">
    <source>
        <dbReference type="EMBL" id="KAK5110337.1"/>
    </source>
</evidence>
<feature type="active site" description="Charge relay system" evidence="5">
    <location>
        <position position="651"/>
    </location>
</feature>
<keyword evidence="4 5" id="KW-0720">Serine protease</keyword>
<keyword evidence="2 5" id="KW-0645">Protease</keyword>
<evidence type="ECO:0000256" key="5">
    <source>
        <dbReference type="PROSITE-ProRule" id="PRU01240"/>
    </source>
</evidence>
<dbReference type="CDD" id="cd00306">
    <property type="entry name" value="Peptidases_S8_S53"/>
    <property type="match status" value="1"/>
</dbReference>
<dbReference type="SUPFAM" id="SSF52743">
    <property type="entry name" value="Subtilisin-like"/>
    <property type="match status" value="1"/>
</dbReference>
<evidence type="ECO:0008006" key="10">
    <source>
        <dbReference type="Google" id="ProtNLM"/>
    </source>
</evidence>
<dbReference type="GO" id="GO:0004252">
    <property type="term" value="F:serine-type endopeptidase activity"/>
    <property type="evidence" value="ECO:0007669"/>
    <property type="project" value="UniProtKB-UniRule"/>
</dbReference>
<dbReference type="AlphaFoldDB" id="A0AAN7YEV1"/>
<evidence type="ECO:0000256" key="1">
    <source>
        <dbReference type="ARBA" id="ARBA00011073"/>
    </source>
</evidence>
<dbReference type="PROSITE" id="PS00138">
    <property type="entry name" value="SUBTILASE_SER"/>
    <property type="match status" value="1"/>
</dbReference>
<feature type="domain" description="Peptidase S8/S53" evidence="6">
    <location>
        <begin position="600"/>
        <end position="829"/>
    </location>
</feature>
<dbReference type="Gene3D" id="3.40.50.200">
    <property type="entry name" value="Peptidase S8/S53 domain"/>
    <property type="match status" value="1"/>
</dbReference>
<dbReference type="Pfam" id="PF24476">
    <property type="entry name" value="DUF7580"/>
    <property type="match status" value="1"/>
</dbReference>
<evidence type="ECO:0000259" key="6">
    <source>
        <dbReference type="Pfam" id="PF00082"/>
    </source>
</evidence>
<reference evidence="8" key="1">
    <citation type="submission" date="2023-08" db="EMBL/GenBank/DDBJ databases">
        <title>Black Yeasts Isolated from many extreme environments.</title>
        <authorList>
            <person name="Coleine C."/>
            <person name="Stajich J.E."/>
            <person name="Selbmann L."/>
        </authorList>
    </citation>
    <scope>NUCLEOTIDE SEQUENCE</scope>
    <source>
        <strain evidence="8">CCFEE 5401</strain>
    </source>
</reference>
<dbReference type="PANTHER" id="PTHR43806">
    <property type="entry name" value="PEPTIDASE S8"/>
    <property type="match status" value="1"/>
</dbReference>
<dbReference type="InterPro" id="IPR015500">
    <property type="entry name" value="Peptidase_S8_subtilisin-rel"/>
</dbReference>
<feature type="active site" description="Charge relay system" evidence="5">
    <location>
        <position position="606"/>
    </location>
</feature>
<keyword evidence="3 5" id="KW-0378">Hydrolase</keyword>
<dbReference type="InterPro" id="IPR056002">
    <property type="entry name" value="DUF7580"/>
</dbReference>
<dbReference type="Proteomes" id="UP001310890">
    <property type="component" value="Unassembled WGS sequence"/>
</dbReference>
<organism evidence="8 9">
    <name type="scientific">Meristemomyces frigidus</name>
    <dbReference type="NCBI Taxonomy" id="1508187"/>
    <lineage>
        <taxon>Eukaryota</taxon>
        <taxon>Fungi</taxon>
        <taxon>Dikarya</taxon>
        <taxon>Ascomycota</taxon>
        <taxon>Pezizomycotina</taxon>
        <taxon>Dothideomycetes</taxon>
        <taxon>Dothideomycetidae</taxon>
        <taxon>Mycosphaerellales</taxon>
        <taxon>Teratosphaeriaceae</taxon>
        <taxon>Meristemomyces</taxon>
    </lineage>
</organism>
<dbReference type="InterPro" id="IPR000209">
    <property type="entry name" value="Peptidase_S8/S53_dom"/>
</dbReference>
<feature type="active site" description="Charge relay system" evidence="5">
    <location>
        <position position="814"/>
    </location>
</feature>
<dbReference type="GO" id="GO:0006508">
    <property type="term" value="P:proteolysis"/>
    <property type="evidence" value="ECO:0007669"/>
    <property type="project" value="UniProtKB-KW"/>
</dbReference>
<evidence type="ECO:0000256" key="3">
    <source>
        <dbReference type="ARBA" id="ARBA00022801"/>
    </source>
</evidence>
<dbReference type="InterPro" id="IPR023828">
    <property type="entry name" value="Peptidase_S8_Ser-AS"/>
</dbReference>
<evidence type="ECO:0000256" key="4">
    <source>
        <dbReference type="ARBA" id="ARBA00022825"/>
    </source>
</evidence>
<dbReference type="InterPro" id="IPR036852">
    <property type="entry name" value="Peptidase_S8/S53_dom_sf"/>
</dbReference>
<comment type="similarity">
    <text evidence="1 5">Belongs to the peptidase S8 family.</text>
</comment>
<dbReference type="PANTHER" id="PTHR43806:SF11">
    <property type="entry name" value="CEREVISIN-RELATED"/>
    <property type="match status" value="1"/>
</dbReference>
<accession>A0AAN7YEV1</accession>
<evidence type="ECO:0000313" key="9">
    <source>
        <dbReference type="Proteomes" id="UP001310890"/>
    </source>
</evidence>
<sequence>MWTVSDDTSNAELVSLVLPLLLDVAKFYTSGDERAKRARRTINKKQDRTKPFHASIWVDLILLHGTLANYTTSQLDSSREQSEPLQQLLEIIDEDFVKTSDVASVTSESSIANDAEKYPRLRQLFGLLQANPISWSAEERIDWLCNHIDLKRPKILAQDRITAQVRCCYRSALKAKSDSRKVLRGAEVQKDQARLPVWHGAEAYCKSMEQLHDKLMANWVCNCQPSHADAKFAFEVSLNTAQQAGHCSMVYQSCVYPHQWRHVTIEMDGTSGGSTALHDKSALCRDLENLQHPTAKVSALERPATYVVTHYGSCGEPLPLDYRLEPEKLASLATLAKKERLLLALYLSYLFLHLGGGPWWPYNRVDRAVWLWGTDKISALSMIFTPLFSASLQVHEPSPKAPATLRGMNFRMPSLPSFGKLLLSIALGREVKWDDIDQAMEDYARDEAFAEEVISAVEACLGTDDLTFKTGGSIREEESMRVAYMSRVVMKLQHILTVGYKVDITEVMRKAASVVTSSSKDLPVATETRDDEAVHLTDPKPSLQCLHQDGDEEMVELLSEQDARSASQWFADLTNSVRQSVQRSLPSQDEDSTFPTVSPVKIAIIDTGVSIDESILDQEFDGRLRECRSWLKDGDGEDGAVISPNSDAVGHGTHATSLVLQATEHTGCEVYVAQVFNSRGDQQKDQTRQATQVAIARAIRYAATKWQVDVISMSFGYQSIVPRIDAAINDHASNVLMFAAASNCGGNAPISWPARHDNVICVFATDAEGNAYPKNPTPRDDSKNFAVLGSSIQGYWPSHLVVGSDHRQHKSGTSCAAPIAAGIAGVMIDLMRRQKEQYLLRYRSHSKQRQIRERDDYEQNLRTLGRPWGMKAVLGLMAKKRQGYDYVVPWQLLHRDDEDMYVVKHLLNTLRDQ</sequence>
<name>A0AAN7YEV1_9PEZI</name>
<protein>
    <recommendedName>
        <fullName evidence="10">Peptidase S8/S53 domain-containing protein</fullName>
    </recommendedName>
</protein>
<proteinExistence type="inferred from homology"/>
<dbReference type="PRINTS" id="PR00723">
    <property type="entry name" value="SUBTILISIN"/>
</dbReference>
<dbReference type="PROSITE" id="PS51892">
    <property type="entry name" value="SUBTILASE"/>
    <property type="match status" value="1"/>
</dbReference>
<dbReference type="InterPro" id="IPR050131">
    <property type="entry name" value="Peptidase_S8_subtilisin-like"/>
</dbReference>
<evidence type="ECO:0000256" key="2">
    <source>
        <dbReference type="ARBA" id="ARBA00022670"/>
    </source>
</evidence>
<gene>
    <name evidence="8" type="ORF">LTR62_006045</name>
</gene>
<evidence type="ECO:0000259" key="7">
    <source>
        <dbReference type="Pfam" id="PF24476"/>
    </source>
</evidence>